<organism evidence="2 3">
    <name type="scientific">Daphnia magna</name>
    <dbReference type="NCBI Taxonomy" id="35525"/>
    <lineage>
        <taxon>Eukaryota</taxon>
        <taxon>Metazoa</taxon>
        <taxon>Ecdysozoa</taxon>
        <taxon>Arthropoda</taxon>
        <taxon>Crustacea</taxon>
        <taxon>Branchiopoda</taxon>
        <taxon>Diplostraca</taxon>
        <taxon>Cladocera</taxon>
        <taxon>Anomopoda</taxon>
        <taxon>Daphniidae</taxon>
        <taxon>Daphnia</taxon>
    </lineage>
</organism>
<dbReference type="AlphaFoldDB" id="A0A164HHV6"/>
<evidence type="ECO:0000313" key="3">
    <source>
        <dbReference type="Proteomes" id="UP000076858"/>
    </source>
</evidence>
<proteinExistence type="predicted"/>
<keyword evidence="3" id="KW-1185">Reference proteome</keyword>
<feature type="region of interest" description="Disordered" evidence="1">
    <location>
        <begin position="1"/>
        <end position="31"/>
    </location>
</feature>
<feature type="non-terminal residue" evidence="2">
    <location>
        <position position="1"/>
    </location>
</feature>
<comment type="caution">
    <text evidence="2">The sequence shown here is derived from an EMBL/GenBank/DDBJ whole genome shotgun (WGS) entry which is preliminary data.</text>
</comment>
<feature type="non-terminal residue" evidence="2">
    <location>
        <position position="269"/>
    </location>
</feature>
<dbReference type="Proteomes" id="UP000076858">
    <property type="component" value="Unassembled WGS sequence"/>
</dbReference>
<name>A0A164HHV6_9CRUS</name>
<dbReference type="EMBL" id="LRGB01011026">
    <property type="protein sequence ID" value="KZS00262.1"/>
    <property type="molecule type" value="Genomic_DNA"/>
</dbReference>
<accession>A0A164HHV6</accession>
<feature type="compositionally biased region" description="Low complexity" evidence="1">
    <location>
        <begin position="1"/>
        <end position="28"/>
    </location>
</feature>
<dbReference type="OrthoDB" id="6372674at2759"/>
<evidence type="ECO:0000256" key="1">
    <source>
        <dbReference type="SAM" id="MobiDB-lite"/>
    </source>
</evidence>
<feature type="region of interest" description="Disordered" evidence="1">
    <location>
        <begin position="215"/>
        <end position="243"/>
    </location>
</feature>
<reference evidence="2 3" key="1">
    <citation type="submission" date="2016-03" db="EMBL/GenBank/DDBJ databases">
        <title>EvidentialGene: Evidence-directed Construction of Genes on Genomes.</title>
        <authorList>
            <person name="Gilbert D.G."/>
            <person name="Choi J.-H."/>
            <person name="Mockaitis K."/>
            <person name="Colbourne J."/>
            <person name="Pfrender M."/>
        </authorList>
    </citation>
    <scope>NUCLEOTIDE SEQUENCE [LARGE SCALE GENOMIC DNA]</scope>
    <source>
        <strain evidence="2 3">Xinb3</strain>
        <tissue evidence="2">Complete organism</tissue>
    </source>
</reference>
<evidence type="ECO:0000313" key="2">
    <source>
        <dbReference type="EMBL" id="KZS00262.1"/>
    </source>
</evidence>
<protein>
    <submittedName>
        <fullName evidence="2">Uncharacterized protein</fullName>
    </submittedName>
</protein>
<gene>
    <name evidence="2" type="ORF">APZ42_003513</name>
</gene>
<sequence length="269" mass="29228">NTMSDEGSSSDSNSSSGSSSDSDSSSDGGTKKFELSKAKSTCLTGWMVSGLSDSRAKAAREAYRPKLKKGSDLLTNPSLDEAFYIRLKTVKSSSASKTNIDPVEKIYRNQTFKILDLVKPLLFLASRVKKRKKTRADSRAIRTALKLWAVLYHDVTSARRRNILSQIYPQNIGLLDDKAILPTGGDHLFGPKFTQALVEQVKTLNALESAGGIQRASGQISSSQPNRSFSHPPRSLSSGGQINSSNRYVPTSLAFLGSFGGRISRFAQE</sequence>
<feature type="compositionally biased region" description="Polar residues" evidence="1">
    <location>
        <begin position="216"/>
        <end position="243"/>
    </location>
</feature>